<feature type="domain" description="Barstar (barnase inhibitor)" evidence="2">
    <location>
        <begin position="44"/>
        <end position="130"/>
    </location>
</feature>
<organism evidence="3 4">
    <name type="scientific">Gordonia polyisoprenivorans</name>
    <dbReference type="NCBI Taxonomy" id="84595"/>
    <lineage>
        <taxon>Bacteria</taxon>
        <taxon>Bacillati</taxon>
        <taxon>Actinomycetota</taxon>
        <taxon>Actinomycetes</taxon>
        <taxon>Mycobacteriales</taxon>
        <taxon>Gordoniaceae</taxon>
        <taxon>Gordonia</taxon>
    </lineage>
</organism>
<comment type="caution">
    <text evidence="3">The sequence shown here is derived from an EMBL/GenBank/DDBJ whole genome shotgun (WGS) entry which is preliminary data.</text>
</comment>
<evidence type="ECO:0000256" key="1">
    <source>
        <dbReference type="ARBA" id="ARBA00006845"/>
    </source>
</evidence>
<reference evidence="3 4" key="1">
    <citation type="submission" date="2020-04" db="EMBL/GenBank/DDBJ databases">
        <title>MicrobeNet Type strains.</title>
        <authorList>
            <person name="Nicholson A.C."/>
        </authorList>
    </citation>
    <scope>NUCLEOTIDE SEQUENCE [LARGE SCALE GENOMIC DNA]</scope>
    <source>
        <strain evidence="3 4">ATCC BAA-14</strain>
    </source>
</reference>
<dbReference type="InterPro" id="IPR035905">
    <property type="entry name" value="Barstar-like_sf"/>
</dbReference>
<dbReference type="EMBL" id="JAAXPC010000001">
    <property type="protein sequence ID" value="NKY00070.1"/>
    <property type="molecule type" value="Genomic_DNA"/>
</dbReference>
<gene>
    <name evidence="3" type="ORF">HGA05_00560</name>
</gene>
<dbReference type="AlphaFoldDB" id="A0A846WGP7"/>
<name>A0A846WGP7_9ACTN</name>
<dbReference type="Gene3D" id="3.30.370.10">
    <property type="entry name" value="Barstar-like"/>
    <property type="match status" value="1"/>
</dbReference>
<dbReference type="GeneID" id="90157896"/>
<proteinExistence type="inferred from homology"/>
<evidence type="ECO:0000313" key="4">
    <source>
        <dbReference type="Proteomes" id="UP000563898"/>
    </source>
</evidence>
<dbReference type="RefSeq" id="WP_006372414.1">
    <property type="nucleotide sequence ID" value="NZ_CP073075.1"/>
</dbReference>
<evidence type="ECO:0000259" key="2">
    <source>
        <dbReference type="Pfam" id="PF01337"/>
    </source>
</evidence>
<evidence type="ECO:0000313" key="3">
    <source>
        <dbReference type="EMBL" id="NKY00070.1"/>
    </source>
</evidence>
<dbReference type="SUPFAM" id="SSF52038">
    <property type="entry name" value="Barstar-related"/>
    <property type="match status" value="1"/>
</dbReference>
<dbReference type="InterPro" id="IPR000468">
    <property type="entry name" value="Barstar"/>
</dbReference>
<dbReference type="Pfam" id="PF01337">
    <property type="entry name" value="Barstar"/>
    <property type="match status" value="1"/>
</dbReference>
<sequence length="170" mass="18666">MTTQQVSLREFLIGAAGRGPAVGLIVGPDDVATTDDVPRPDGFRVRVITGTRLTTRPDVFDEFARSWRFPDHFGRNADAFDDCMRDLDQPAGITGFLTVLTDAQHVLPHADDTFAWFARSLVFYRDHYRDFADPPSTFAVLLSTPVAARGATLARWRATGIAVASVIPDS</sequence>
<dbReference type="Proteomes" id="UP000563898">
    <property type="component" value="Unassembled WGS sequence"/>
</dbReference>
<comment type="similarity">
    <text evidence="1">Belongs to the barstar family.</text>
</comment>
<dbReference type="OMA" id="DDCMRDL"/>
<accession>A0A846WGP7</accession>
<protein>
    <submittedName>
        <fullName evidence="3">Barstar family protein</fullName>
    </submittedName>
</protein>